<dbReference type="OrthoDB" id="2204368at2759"/>
<evidence type="ECO:0000313" key="7">
    <source>
        <dbReference type="Proteomes" id="UP000007819"/>
    </source>
</evidence>
<feature type="signal peptide" evidence="5">
    <location>
        <begin position="1"/>
        <end position="16"/>
    </location>
</feature>
<keyword evidence="3" id="KW-0575">Peroxidase</keyword>
<dbReference type="PANTHER" id="PTHR11475">
    <property type="entry name" value="OXIDASE/PEROXIDASE"/>
    <property type="match status" value="1"/>
</dbReference>
<organism evidence="6 7">
    <name type="scientific">Acyrthosiphon pisum</name>
    <name type="common">Pea aphid</name>
    <dbReference type="NCBI Taxonomy" id="7029"/>
    <lineage>
        <taxon>Eukaryota</taxon>
        <taxon>Metazoa</taxon>
        <taxon>Ecdysozoa</taxon>
        <taxon>Arthropoda</taxon>
        <taxon>Hexapoda</taxon>
        <taxon>Insecta</taxon>
        <taxon>Pterygota</taxon>
        <taxon>Neoptera</taxon>
        <taxon>Paraneoptera</taxon>
        <taxon>Hemiptera</taxon>
        <taxon>Sternorrhyncha</taxon>
        <taxon>Aphidomorpha</taxon>
        <taxon>Aphidoidea</taxon>
        <taxon>Aphididae</taxon>
        <taxon>Macrosiphini</taxon>
        <taxon>Acyrthosiphon</taxon>
    </lineage>
</organism>
<dbReference type="GO" id="GO:0005576">
    <property type="term" value="C:extracellular region"/>
    <property type="evidence" value="ECO:0007669"/>
    <property type="project" value="UniProtKB-SubCell"/>
</dbReference>
<dbReference type="EnsemblMetazoa" id="XM_029486728.1">
    <property type="protein sequence ID" value="XP_029342588.1"/>
    <property type="gene ID" value="LOC115033661"/>
</dbReference>
<comment type="subcellular location">
    <subcellularLocation>
        <location evidence="1">Secreted</location>
    </subcellularLocation>
</comment>
<dbReference type="Gene3D" id="1.10.640.10">
    <property type="entry name" value="Haem peroxidase domain superfamily, animal type"/>
    <property type="match status" value="1"/>
</dbReference>
<proteinExistence type="predicted"/>
<keyword evidence="3" id="KW-0560">Oxidoreductase</keyword>
<accession>A0A8R2JMU3</accession>
<evidence type="ECO:0000256" key="1">
    <source>
        <dbReference type="ARBA" id="ARBA00004613"/>
    </source>
</evidence>
<sequence length="135" mass="15383">MLIFLLFILISESAIRIPERFRRVDLVSIDMARGRDYGEPSYNKFRKLCGLSEAKTFDSLIDQMDKKHVEALSKMYEHVDDIDYYVAGMLEKPKPGSLLGHTFQCDVGLLERCFSDTSTAIDTITNSGIRLVLLN</sequence>
<dbReference type="KEGG" id="api:115033661"/>
<dbReference type="Pfam" id="PF03098">
    <property type="entry name" value="An_peroxidase"/>
    <property type="match status" value="1"/>
</dbReference>
<keyword evidence="4" id="KW-0325">Glycoprotein</keyword>
<dbReference type="GO" id="GO:0004601">
    <property type="term" value="F:peroxidase activity"/>
    <property type="evidence" value="ECO:0007669"/>
    <property type="project" value="UniProtKB-KW"/>
</dbReference>
<dbReference type="GO" id="GO:0006979">
    <property type="term" value="P:response to oxidative stress"/>
    <property type="evidence" value="ECO:0007669"/>
    <property type="project" value="InterPro"/>
</dbReference>
<keyword evidence="2" id="KW-0964">Secreted</keyword>
<dbReference type="InterPro" id="IPR037120">
    <property type="entry name" value="Haem_peroxidase_sf_animal"/>
</dbReference>
<reference evidence="6" key="2">
    <citation type="submission" date="2022-06" db="UniProtKB">
        <authorList>
            <consortium name="EnsemblMetazoa"/>
        </authorList>
    </citation>
    <scope>IDENTIFICATION</scope>
</reference>
<evidence type="ECO:0000256" key="3">
    <source>
        <dbReference type="ARBA" id="ARBA00022559"/>
    </source>
</evidence>
<dbReference type="GO" id="GO:0020037">
    <property type="term" value="F:heme binding"/>
    <property type="evidence" value="ECO:0007669"/>
    <property type="project" value="InterPro"/>
</dbReference>
<dbReference type="InterPro" id="IPR010255">
    <property type="entry name" value="Haem_peroxidase_sf"/>
</dbReference>
<evidence type="ECO:0000313" key="6">
    <source>
        <dbReference type="EnsemblMetazoa" id="XP_029342588.1"/>
    </source>
</evidence>
<dbReference type="AlphaFoldDB" id="A0A8R2JMU3"/>
<dbReference type="GeneID" id="115033661"/>
<dbReference type="Proteomes" id="UP000007819">
    <property type="component" value="Chromosome A1"/>
</dbReference>
<protein>
    <submittedName>
        <fullName evidence="6">Uncharacterized protein</fullName>
    </submittedName>
</protein>
<evidence type="ECO:0000256" key="2">
    <source>
        <dbReference type="ARBA" id="ARBA00022525"/>
    </source>
</evidence>
<dbReference type="RefSeq" id="XP_029342588.1">
    <property type="nucleotide sequence ID" value="XM_029486728.1"/>
</dbReference>
<name>A0A8R2JMU3_ACYPI</name>
<evidence type="ECO:0000256" key="5">
    <source>
        <dbReference type="SAM" id="SignalP"/>
    </source>
</evidence>
<keyword evidence="7" id="KW-1185">Reference proteome</keyword>
<dbReference type="PROSITE" id="PS50292">
    <property type="entry name" value="PEROXIDASE_3"/>
    <property type="match status" value="1"/>
</dbReference>
<dbReference type="InterPro" id="IPR019791">
    <property type="entry name" value="Haem_peroxidase_animal"/>
</dbReference>
<reference evidence="7" key="1">
    <citation type="submission" date="2010-06" db="EMBL/GenBank/DDBJ databases">
        <authorList>
            <person name="Jiang H."/>
            <person name="Abraham K."/>
            <person name="Ali S."/>
            <person name="Alsbrooks S.L."/>
            <person name="Anim B.N."/>
            <person name="Anosike U.S."/>
            <person name="Attaway T."/>
            <person name="Bandaranaike D.P."/>
            <person name="Battles P.K."/>
            <person name="Bell S.N."/>
            <person name="Bell A.V."/>
            <person name="Beltran B."/>
            <person name="Bickham C."/>
            <person name="Bustamante Y."/>
            <person name="Caleb T."/>
            <person name="Canada A."/>
            <person name="Cardenas V."/>
            <person name="Carter K."/>
            <person name="Chacko J."/>
            <person name="Chandrabose M.N."/>
            <person name="Chavez D."/>
            <person name="Chavez A."/>
            <person name="Chen L."/>
            <person name="Chu H.-S."/>
            <person name="Claassen K.J."/>
            <person name="Cockrell R."/>
            <person name="Collins M."/>
            <person name="Cooper J.A."/>
            <person name="Cree A."/>
            <person name="Curry S.M."/>
            <person name="Da Y."/>
            <person name="Dao M.D."/>
            <person name="Das B."/>
            <person name="Davila M.-L."/>
            <person name="Davy-Carroll L."/>
            <person name="Denson S."/>
            <person name="Dinh H."/>
            <person name="Ebong V.E."/>
            <person name="Edwards J.R."/>
            <person name="Egan A."/>
            <person name="El-Daye J."/>
            <person name="Escobedo L."/>
            <person name="Fernandez S."/>
            <person name="Fernando P.R."/>
            <person name="Flagg N."/>
            <person name="Forbes L.D."/>
            <person name="Fowler R.G."/>
            <person name="Fu Q."/>
            <person name="Gabisi R.A."/>
            <person name="Ganer J."/>
            <person name="Garbino Pronczuk A."/>
            <person name="Garcia R.M."/>
            <person name="Garner T."/>
            <person name="Garrett T.E."/>
            <person name="Gonzalez D.A."/>
            <person name="Hamid H."/>
            <person name="Hawkins E.S."/>
            <person name="Hirani K."/>
            <person name="Hogues M.E."/>
            <person name="Hollins B."/>
            <person name="Hsiao C.-H."/>
            <person name="Jabil R."/>
            <person name="James M.L."/>
            <person name="Jhangiani S.N."/>
            <person name="Johnson B."/>
            <person name="Johnson Q."/>
            <person name="Joshi V."/>
            <person name="Kalu J.B."/>
            <person name="Kam C."/>
            <person name="Kashfia A."/>
            <person name="Keebler J."/>
            <person name="Kisamo H."/>
            <person name="Kovar C.L."/>
            <person name="Lago L.A."/>
            <person name="Lai C.-Y."/>
            <person name="Laidlaw J."/>
            <person name="Lara F."/>
            <person name="Le T.-K."/>
            <person name="Lee S.L."/>
            <person name="Legall F.H."/>
            <person name="Lemon S.J."/>
            <person name="Lewis L.R."/>
            <person name="Li B."/>
            <person name="Liu Y."/>
            <person name="Liu Y.-S."/>
            <person name="Lopez J."/>
            <person name="Lozado R.J."/>
            <person name="Lu J."/>
            <person name="Madu R.C."/>
            <person name="Maheshwari M."/>
            <person name="Maheshwari R."/>
            <person name="Malloy K."/>
            <person name="Martinez E."/>
            <person name="Mathew T."/>
            <person name="Mercado I.C."/>
            <person name="Mercado C."/>
            <person name="Meyer B."/>
            <person name="Montgomery K."/>
            <person name="Morgan M.B."/>
            <person name="Munidasa M."/>
            <person name="Nazareth L.V."/>
            <person name="Nelson J."/>
            <person name="Ng B.M."/>
            <person name="Nguyen N.B."/>
            <person name="Nguyen P.Q."/>
            <person name="Nguyen T."/>
            <person name="Obregon M."/>
            <person name="Okwuonu G.O."/>
            <person name="Onwere C.G."/>
            <person name="Orozco G."/>
            <person name="Parra A."/>
            <person name="Patel S."/>
            <person name="Patil S."/>
            <person name="Perez A."/>
            <person name="Perez Y."/>
            <person name="Pham C."/>
            <person name="Primus E.L."/>
            <person name="Pu L.-L."/>
            <person name="Puazo M."/>
            <person name="Qin X."/>
            <person name="Quiroz J.B."/>
            <person name="Reese J."/>
            <person name="Richards S."/>
            <person name="Rives C.M."/>
            <person name="Robberts R."/>
            <person name="Ruiz S.J."/>
            <person name="Ruiz M.J."/>
            <person name="Santibanez J."/>
            <person name="Schneider B.W."/>
            <person name="Sisson I."/>
            <person name="Smith M."/>
            <person name="Sodergren E."/>
            <person name="Song X.-Z."/>
            <person name="Song B.B."/>
            <person name="Summersgill H."/>
            <person name="Thelus R."/>
            <person name="Thornton R.D."/>
            <person name="Trejos Z.Y."/>
            <person name="Usmani K."/>
            <person name="Vattathil S."/>
            <person name="Villasana D."/>
            <person name="Walker D.L."/>
            <person name="Wang S."/>
            <person name="Wang K."/>
            <person name="White C.S."/>
            <person name="Williams A.C."/>
            <person name="Williamson J."/>
            <person name="Wilson K."/>
            <person name="Woghiren I.O."/>
            <person name="Woodworth J.R."/>
            <person name="Worley K.C."/>
            <person name="Wright R.A."/>
            <person name="Wu W."/>
            <person name="Young L."/>
            <person name="Zhang L."/>
            <person name="Zhang J."/>
            <person name="Zhu Y."/>
            <person name="Muzny D.M."/>
            <person name="Weinstock G."/>
            <person name="Gibbs R.A."/>
        </authorList>
    </citation>
    <scope>NUCLEOTIDE SEQUENCE [LARGE SCALE GENOMIC DNA]</scope>
    <source>
        <strain evidence="7">LSR1</strain>
    </source>
</reference>
<dbReference type="PANTHER" id="PTHR11475:SF4">
    <property type="entry name" value="CHORION PEROXIDASE"/>
    <property type="match status" value="1"/>
</dbReference>
<feature type="chain" id="PRO_5035920458" evidence="5">
    <location>
        <begin position="17"/>
        <end position="135"/>
    </location>
</feature>
<evidence type="ECO:0000256" key="4">
    <source>
        <dbReference type="ARBA" id="ARBA00023180"/>
    </source>
</evidence>
<keyword evidence="5" id="KW-0732">Signal</keyword>
<dbReference type="SUPFAM" id="SSF48113">
    <property type="entry name" value="Heme-dependent peroxidases"/>
    <property type="match status" value="1"/>
</dbReference>